<keyword evidence="3" id="KW-1185">Reference proteome</keyword>
<dbReference type="InterPro" id="IPR036291">
    <property type="entry name" value="NAD(P)-bd_dom_sf"/>
</dbReference>
<accession>A0ABW8LE95</accession>
<feature type="domain" description="NAD-dependent epimerase/dehydratase" evidence="1">
    <location>
        <begin position="4"/>
        <end position="206"/>
    </location>
</feature>
<dbReference type="Proteomes" id="UP001620295">
    <property type="component" value="Unassembled WGS sequence"/>
</dbReference>
<protein>
    <submittedName>
        <fullName evidence="2">NAD-dependent epimerase/dehydratase family protein</fullName>
    </submittedName>
</protein>
<comment type="caution">
    <text evidence="2">The sequence shown here is derived from an EMBL/GenBank/DDBJ whole genome shotgun (WGS) entry which is preliminary data.</text>
</comment>
<dbReference type="SUPFAM" id="SSF51735">
    <property type="entry name" value="NAD(P)-binding Rossmann-fold domains"/>
    <property type="match status" value="1"/>
</dbReference>
<name>A0ABW8LE95_9ACTN</name>
<dbReference type="InterPro" id="IPR001509">
    <property type="entry name" value="Epimerase_deHydtase"/>
</dbReference>
<organism evidence="2 3">
    <name type="scientific">Streptomyces milbemycinicus</name>
    <dbReference type="NCBI Taxonomy" id="476552"/>
    <lineage>
        <taxon>Bacteria</taxon>
        <taxon>Bacillati</taxon>
        <taxon>Actinomycetota</taxon>
        <taxon>Actinomycetes</taxon>
        <taxon>Kitasatosporales</taxon>
        <taxon>Streptomycetaceae</taxon>
        <taxon>Streptomyces</taxon>
    </lineage>
</organism>
<dbReference type="RefSeq" id="WP_404745691.1">
    <property type="nucleotide sequence ID" value="NZ_JBJDQH010000002.1"/>
</dbReference>
<evidence type="ECO:0000259" key="1">
    <source>
        <dbReference type="Pfam" id="PF01370"/>
    </source>
</evidence>
<dbReference type="Gene3D" id="3.40.50.720">
    <property type="entry name" value="NAD(P)-binding Rossmann-like Domain"/>
    <property type="match status" value="1"/>
</dbReference>
<reference evidence="2 3" key="1">
    <citation type="submission" date="2024-11" db="EMBL/GenBank/DDBJ databases">
        <title>The Natural Products Discovery Center: Release of the First 8490 Sequenced Strains for Exploring Actinobacteria Biosynthetic Diversity.</title>
        <authorList>
            <person name="Kalkreuter E."/>
            <person name="Kautsar S.A."/>
            <person name="Yang D."/>
            <person name="Bader C.D."/>
            <person name="Teijaro C.N."/>
            <person name="Fluegel L."/>
            <person name="Davis C.M."/>
            <person name="Simpson J.R."/>
            <person name="Lauterbach L."/>
            <person name="Steele A.D."/>
            <person name="Gui C."/>
            <person name="Meng S."/>
            <person name="Li G."/>
            <person name="Viehrig K."/>
            <person name="Ye F."/>
            <person name="Su P."/>
            <person name="Kiefer A.F."/>
            <person name="Nichols A."/>
            <person name="Cepeda A.J."/>
            <person name="Yan W."/>
            <person name="Fan B."/>
            <person name="Jiang Y."/>
            <person name="Adhikari A."/>
            <person name="Zheng C.-J."/>
            <person name="Schuster L."/>
            <person name="Cowan T.M."/>
            <person name="Smanski M.J."/>
            <person name="Chevrette M.G."/>
            <person name="De Carvalho L.P.S."/>
            <person name="Shen B."/>
        </authorList>
    </citation>
    <scope>NUCLEOTIDE SEQUENCE [LARGE SCALE GENOMIC DNA]</scope>
    <source>
        <strain evidence="2 3">NPDC020863</strain>
    </source>
</reference>
<dbReference type="PANTHER" id="PTHR43245">
    <property type="entry name" value="BIFUNCTIONAL POLYMYXIN RESISTANCE PROTEIN ARNA"/>
    <property type="match status" value="1"/>
</dbReference>
<dbReference type="EMBL" id="JBJDQH010000002">
    <property type="protein sequence ID" value="MFK4264241.1"/>
    <property type="molecule type" value="Genomic_DNA"/>
</dbReference>
<proteinExistence type="predicted"/>
<dbReference type="Pfam" id="PF01370">
    <property type="entry name" value="Epimerase"/>
    <property type="match status" value="1"/>
</dbReference>
<dbReference type="InterPro" id="IPR050177">
    <property type="entry name" value="Lipid_A_modif_metabolic_enz"/>
</dbReference>
<gene>
    <name evidence="2" type="ORF">ACI2L5_04810</name>
</gene>
<dbReference type="PANTHER" id="PTHR43245:SF13">
    <property type="entry name" value="UDP-D-APIOSE_UDP-D-XYLOSE SYNTHASE 2"/>
    <property type="match status" value="1"/>
</dbReference>
<sequence>MRLLLLGGTEFVGRAVAEEALVRDWQVTAFHRGRHDPPPGVAALRGDRSAVGGLAALEAPGAGEWDVVVDTWSGAPSAVRDAARLLAGRAGSYVYISSRSVYAYPAPAGHDEDGPVVEASPDAGEVEYAQAKRGGELAAQAAFGERALLARAGLILGPYENVGRLPWWLTRISQGGQVLAPGPRELALQYIDVRDLAGWVLDAAERGLGGPYDLVSPLGQTTFGELLEACAAVTGSDAELCWTDPETVLAAGVEPWTELPVWLPPGELCDSVYGADVSRALAAGLRCRPVAETVSATWEWLRQLGGPAPHRPDRPPVGLDPEREAKVLRAAGHA</sequence>
<evidence type="ECO:0000313" key="3">
    <source>
        <dbReference type="Proteomes" id="UP001620295"/>
    </source>
</evidence>
<evidence type="ECO:0000313" key="2">
    <source>
        <dbReference type="EMBL" id="MFK4264241.1"/>
    </source>
</evidence>